<evidence type="ECO:0000313" key="3">
    <source>
        <dbReference type="Proteomes" id="UP000254412"/>
    </source>
</evidence>
<reference evidence="2 3" key="1">
    <citation type="submission" date="2018-06" db="EMBL/GenBank/DDBJ databases">
        <authorList>
            <consortium name="Pathogen Informatics"/>
            <person name="Doyle S."/>
        </authorList>
    </citation>
    <scope>NUCLEOTIDE SEQUENCE [LARGE SCALE GENOMIC DNA]</scope>
    <source>
        <strain evidence="2 3">NCTC13834</strain>
    </source>
</reference>
<keyword evidence="1" id="KW-1133">Transmembrane helix</keyword>
<protein>
    <submittedName>
        <fullName evidence="2">Uncharacterized protein</fullName>
    </submittedName>
</protein>
<gene>
    <name evidence="2" type="ORF">NCTC13834_01619</name>
</gene>
<feature type="transmembrane region" description="Helical" evidence="1">
    <location>
        <begin position="6"/>
        <end position="24"/>
    </location>
</feature>
<dbReference type="RefSeq" id="WP_096809973.1">
    <property type="nucleotide sequence ID" value="NZ_BMCF01000004.1"/>
</dbReference>
<proteinExistence type="predicted"/>
<keyword evidence="1" id="KW-0812">Transmembrane</keyword>
<sequence>MFFPIILAIIIVILILVIIIERRVMNHKLETETYAKDQLVNKISLITRENTYLKNQMLEKNASNDTHHHGLRKAKQELQEILSQYQKEGAISFFDIITTGNLAVKHPLFEYARAFDYIVITEKGLFNINVKNWKQKTFYHFTVDPSTALENNQEDTVNQTVGRYIADQFHSQFQSTRPTTYTFIERIRNNSVTYDFYNYDPYEQSSKNTKALEDRIAEKLNHRIHNIGLVYFTDGSVNLIDGPTERQDFVETVSSKSSLKEVIGETVTHAPESLSEEQYNALLSHFH</sequence>
<evidence type="ECO:0000313" key="2">
    <source>
        <dbReference type="EMBL" id="SUM55256.1"/>
    </source>
</evidence>
<dbReference type="Proteomes" id="UP000254412">
    <property type="component" value="Unassembled WGS sequence"/>
</dbReference>
<keyword evidence="1" id="KW-0472">Membrane</keyword>
<dbReference type="KEGG" id="snl:BJD96_08050"/>
<accession>A0A291JKK6</accession>
<name>A0A291JKK6_9STAP</name>
<evidence type="ECO:0000256" key="1">
    <source>
        <dbReference type="SAM" id="Phobius"/>
    </source>
</evidence>
<dbReference type="EMBL" id="UHDS01000001">
    <property type="protein sequence ID" value="SUM55256.1"/>
    <property type="molecule type" value="Genomic_DNA"/>
</dbReference>
<dbReference type="AlphaFoldDB" id="A0A291JKK6"/>
<dbReference type="GeneID" id="66777011"/>
<organism evidence="2 3">
    <name type="scientific">Staphylococcus nepalensis</name>
    <dbReference type="NCBI Taxonomy" id="214473"/>
    <lineage>
        <taxon>Bacteria</taxon>
        <taxon>Bacillati</taxon>
        <taxon>Bacillota</taxon>
        <taxon>Bacilli</taxon>
        <taxon>Bacillales</taxon>
        <taxon>Staphylococcaceae</taxon>
        <taxon>Staphylococcus</taxon>
    </lineage>
</organism>